<name>A0A8T0IE29_CERPU</name>
<evidence type="ECO:0000313" key="1">
    <source>
        <dbReference type="EMBL" id="KAG0580743.1"/>
    </source>
</evidence>
<organism evidence="1 2">
    <name type="scientific">Ceratodon purpureus</name>
    <name type="common">Fire moss</name>
    <name type="synonym">Dicranum purpureum</name>
    <dbReference type="NCBI Taxonomy" id="3225"/>
    <lineage>
        <taxon>Eukaryota</taxon>
        <taxon>Viridiplantae</taxon>
        <taxon>Streptophyta</taxon>
        <taxon>Embryophyta</taxon>
        <taxon>Bryophyta</taxon>
        <taxon>Bryophytina</taxon>
        <taxon>Bryopsida</taxon>
        <taxon>Dicranidae</taxon>
        <taxon>Pseudoditrichales</taxon>
        <taxon>Ditrichaceae</taxon>
        <taxon>Ceratodon</taxon>
    </lineage>
</organism>
<keyword evidence="2" id="KW-1185">Reference proteome</keyword>
<comment type="caution">
    <text evidence="1">The sequence shown here is derived from an EMBL/GenBank/DDBJ whole genome shotgun (WGS) entry which is preliminary data.</text>
</comment>
<dbReference type="Proteomes" id="UP000822688">
    <property type="component" value="Chromosome 4"/>
</dbReference>
<dbReference type="AlphaFoldDB" id="A0A8T0IE29"/>
<protein>
    <submittedName>
        <fullName evidence="1">Uncharacterized protein</fullName>
    </submittedName>
</protein>
<dbReference type="EMBL" id="CM026424">
    <property type="protein sequence ID" value="KAG0580743.1"/>
    <property type="molecule type" value="Genomic_DNA"/>
</dbReference>
<gene>
    <name evidence="1" type="ORF">KC19_4G195800</name>
</gene>
<sequence>MSLNFHTYAKTSTEGSIPPQPFWSTALVKCHLQKSIQSQTSALQKSGLGHPCNLWLQPDYISKFSKGQMSKSYTNHNQKRSSFYQKQHVKLPKCHYRAPVPSHIIRIICVSSRH</sequence>
<reference evidence="1" key="1">
    <citation type="submission" date="2020-06" db="EMBL/GenBank/DDBJ databases">
        <title>WGS assembly of Ceratodon purpureus strain R40.</title>
        <authorList>
            <person name="Carey S.B."/>
            <person name="Jenkins J."/>
            <person name="Shu S."/>
            <person name="Lovell J.T."/>
            <person name="Sreedasyam A."/>
            <person name="Maumus F."/>
            <person name="Tiley G.P."/>
            <person name="Fernandez-Pozo N."/>
            <person name="Barry K."/>
            <person name="Chen C."/>
            <person name="Wang M."/>
            <person name="Lipzen A."/>
            <person name="Daum C."/>
            <person name="Saski C.A."/>
            <person name="Payton A.C."/>
            <person name="Mcbreen J.C."/>
            <person name="Conrad R.E."/>
            <person name="Kollar L.M."/>
            <person name="Olsson S."/>
            <person name="Huttunen S."/>
            <person name="Landis J.B."/>
            <person name="Wickett N.J."/>
            <person name="Johnson M.G."/>
            <person name="Rensing S.A."/>
            <person name="Grimwood J."/>
            <person name="Schmutz J."/>
            <person name="Mcdaniel S.F."/>
        </authorList>
    </citation>
    <scope>NUCLEOTIDE SEQUENCE</scope>
    <source>
        <strain evidence="1">R40</strain>
    </source>
</reference>
<evidence type="ECO:0000313" key="2">
    <source>
        <dbReference type="Proteomes" id="UP000822688"/>
    </source>
</evidence>
<accession>A0A8T0IE29</accession>
<proteinExistence type="predicted"/>